<proteinExistence type="inferred from homology"/>
<keyword evidence="1" id="KW-0697">Rotamase</keyword>
<dbReference type="GO" id="GO:0005634">
    <property type="term" value="C:nucleus"/>
    <property type="evidence" value="ECO:0007669"/>
    <property type="project" value="TreeGrafter"/>
</dbReference>
<dbReference type="Pfam" id="PF03095">
    <property type="entry name" value="PTPA"/>
    <property type="match status" value="1"/>
</dbReference>
<comment type="similarity">
    <text evidence="1">Belongs to the PTPA-type PPIase family.</text>
</comment>
<protein>
    <recommendedName>
        <fullName evidence="1">Serine/threonine-protein phosphatase 2A activator</fullName>
        <ecNumber evidence="1">5.2.1.8</ecNumber>
    </recommendedName>
    <alternativeName>
        <fullName evidence="1">Phosphotyrosyl phosphatase activator</fullName>
    </alternativeName>
</protein>
<dbReference type="GO" id="GO:0005737">
    <property type="term" value="C:cytoplasm"/>
    <property type="evidence" value="ECO:0007669"/>
    <property type="project" value="UniProtKB-SubCell"/>
</dbReference>
<dbReference type="EMBL" id="KQ119274">
    <property type="protein sequence ID" value="KMS64896.1"/>
    <property type="molecule type" value="Genomic_DNA"/>
</dbReference>
<evidence type="ECO:0000256" key="1">
    <source>
        <dbReference type="RuleBase" id="RU361210"/>
    </source>
</evidence>
<dbReference type="SUPFAM" id="SSF140984">
    <property type="entry name" value="PTPA-like"/>
    <property type="match status" value="1"/>
</dbReference>
<comment type="catalytic activity">
    <reaction evidence="1">
        <text>[protein]-peptidylproline (omega=180) = [protein]-peptidylproline (omega=0)</text>
        <dbReference type="Rhea" id="RHEA:16237"/>
        <dbReference type="Rhea" id="RHEA-COMP:10747"/>
        <dbReference type="Rhea" id="RHEA-COMP:10748"/>
        <dbReference type="ChEBI" id="CHEBI:83833"/>
        <dbReference type="ChEBI" id="CHEBI:83834"/>
        <dbReference type="EC" id="5.2.1.8"/>
    </reaction>
</comment>
<accession>A0A0J7YMS7</accession>
<dbReference type="AlphaFoldDB" id="A0A0J7YMS7"/>
<name>A0A0J7YMS7_BETVV</name>
<dbReference type="GO" id="GO:0008160">
    <property type="term" value="F:protein tyrosine phosphatase activator activity"/>
    <property type="evidence" value="ECO:0007669"/>
    <property type="project" value="TreeGrafter"/>
</dbReference>
<gene>
    <name evidence="2" type="ORF">BVRB_041550</name>
</gene>
<dbReference type="EC" id="5.2.1.8" evidence="1"/>
<dbReference type="GO" id="GO:0000159">
    <property type="term" value="C:protein phosphatase type 2A complex"/>
    <property type="evidence" value="ECO:0007669"/>
    <property type="project" value="TreeGrafter"/>
</dbReference>
<dbReference type="OrthoDB" id="16120at2759"/>
<dbReference type="InterPro" id="IPR004327">
    <property type="entry name" value="Phstyr_phstse_ac"/>
</dbReference>
<dbReference type="InterPro" id="IPR037218">
    <property type="entry name" value="PTPA_sf"/>
</dbReference>
<organism evidence="2 3">
    <name type="scientific">Beta vulgaris subsp. vulgaris</name>
    <name type="common">Beet</name>
    <dbReference type="NCBI Taxonomy" id="3555"/>
    <lineage>
        <taxon>Eukaryota</taxon>
        <taxon>Viridiplantae</taxon>
        <taxon>Streptophyta</taxon>
        <taxon>Embryophyta</taxon>
        <taxon>Tracheophyta</taxon>
        <taxon>Spermatophyta</taxon>
        <taxon>Magnoliopsida</taxon>
        <taxon>eudicotyledons</taxon>
        <taxon>Gunneridae</taxon>
        <taxon>Pentapetalae</taxon>
        <taxon>Caryophyllales</taxon>
        <taxon>Chenopodiaceae</taxon>
        <taxon>Betoideae</taxon>
        <taxon>Beta</taxon>
    </lineage>
</organism>
<keyword evidence="1" id="KW-0963">Cytoplasm</keyword>
<sequence length="158" mass="17870">MLLSDDINNIFMNPHRLHADSKSNQFRKPSKRIGSREDLDAFLASSCCQLFISFIERLNSSVIGVPISSDRLVSRTPSKVIMLILSLLDTLLKWIDDIPAQDNNQSRFGNPAFRLFYDRLASNQSSLLAPIVQPPEAIVEIGVYLQESFGNRQRIDYG</sequence>
<dbReference type="PANTHER" id="PTHR10012">
    <property type="entry name" value="SERINE/THREONINE-PROTEIN PHOSPHATASE 2A REGULATORY SUBUNIT B"/>
    <property type="match status" value="1"/>
</dbReference>
<keyword evidence="1" id="KW-0413">Isomerase</keyword>
<dbReference type="Proteomes" id="UP000035740">
    <property type="component" value="Unassembled WGS sequence"/>
</dbReference>
<reference evidence="2 3" key="1">
    <citation type="journal article" date="2014" name="Nature">
        <title>The genome of the recently domesticated crop plant sugar beet (Beta vulgaris).</title>
        <authorList>
            <person name="Dohm J.C."/>
            <person name="Minoche A.E."/>
            <person name="Holtgrawe D."/>
            <person name="Capella-Gutierrez S."/>
            <person name="Zakrzewski F."/>
            <person name="Tafer H."/>
            <person name="Rupp O."/>
            <person name="Sorensen T.R."/>
            <person name="Stracke R."/>
            <person name="Reinhardt R."/>
            <person name="Goesmann A."/>
            <person name="Kraft T."/>
            <person name="Schulz B."/>
            <person name="Stadler P.F."/>
            <person name="Schmidt T."/>
            <person name="Gabaldon T."/>
            <person name="Lehrach H."/>
            <person name="Weisshaar B."/>
            <person name="Himmelbauer H."/>
        </authorList>
    </citation>
    <scope>NUCLEOTIDE SEQUENCE [LARGE SCALE GENOMIC DNA]</scope>
    <source>
        <tissue evidence="2">Taproot</tissue>
    </source>
</reference>
<evidence type="ECO:0000313" key="2">
    <source>
        <dbReference type="EMBL" id="KMS64896.1"/>
    </source>
</evidence>
<comment type="function">
    <text evidence="1">PPIases accelerate the folding of proteins. It catalyzes the cis-trans isomerization of proline imidic peptide bonds in oligopeptides.</text>
</comment>
<keyword evidence="3" id="KW-1185">Reference proteome</keyword>
<feature type="non-terminal residue" evidence="2">
    <location>
        <position position="158"/>
    </location>
</feature>
<dbReference type="GO" id="GO:0003755">
    <property type="term" value="F:peptidyl-prolyl cis-trans isomerase activity"/>
    <property type="evidence" value="ECO:0007669"/>
    <property type="project" value="UniProtKB-KW"/>
</dbReference>
<comment type="subcellular location">
    <subcellularLocation>
        <location evidence="1">Cytoplasm</location>
    </subcellularLocation>
</comment>
<dbReference type="GO" id="GO:0007052">
    <property type="term" value="P:mitotic spindle organization"/>
    <property type="evidence" value="ECO:0007669"/>
    <property type="project" value="TreeGrafter"/>
</dbReference>
<evidence type="ECO:0000313" key="3">
    <source>
        <dbReference type="Proteomes" id="UP000035740"/>
    </source>
</evidence>
<dbReference type="PANTHER" id="PTHR10012:SF5">
    <property type="entry name" value="SERINE_THREONINE-PROTEIN PHOSPHATASE 2A ACTIVATOR 2"/>
    <property type="match status" value="1"/>
</dbReference>